<keyword evidence="6" id="KW-0496">Mitochondrion</keyword>
<dbReference type="InterPro" id="IPR011333">
    <property type="entry name" value="SKP1/BTB/POZ_sf"/>
</dbReference>
<dbReference type="SUPFAM" id="SSF48403">
    <property type="entry name" value="Ankyrin repeat"/>
    <property type="match status" value="1"/>
</dbReference>
<organism evidence="5 7">
    <name type="scientific">Plasmodiophora brassicae</name>
    <name type="common">Clubroot disease agent</name>
    <dbReference type="NCBI Taxonomy" id="37360"/>
    <lineage>
        <taxon>Eukaryota</taxon>
        <taxon>Sar</taxon>
        <taxon>Rhizaria</taxon>
        <taxon>Endomyxa</taxon>
        <taxon>Phytomyxea</taxon>
        <taxon>Plasmodiophorida</taxon>
        <taxon>Plasmodiophoridae</taxon>
        <taxon>Plasmodiophora</taxon>
    </lineage>
</organism>
<keyword evidence="1" id="KW-0677">Repeat</keyword>
<dbReference type="Gene3D" id="3.30.710.10">
    <property type="entry name" value="Potassium Channel Kv1.1, Chain A"/>
    <property type="match status" value="1"/>
</dbReference>
<dbReference type="STRING" id="37360.A0A0G4ITW2"/>
<feature type="signal peptide" evidence="4">
    <location>
        <begin position="1"/>
        <end position="30"/>
    </location>
</feature>
<evidence type="ECO:0000256" key="1">
    <source>
        <dbReference type="ARBA" id="ARBA00022737"/>
    </source>
</evidence>
<dbReference type="Pfam" id="PF13637">
    <property type="entry name" value="Ank_4"/>
    <property type="match status" value="1"/>
</dbReference>
<geneLocation type="mitochondrion" evidence="6"/>
<dbReference type="EMBL" id="CDSF01000085">
    <property type="protein sequence ID" value="CEO98576.1"/>
    <property type="molecule type" value="Genomic_DNA"/>
</dbReference>
<dbReference type="AlphaFoldDB" id="A0A0G4ITW2"/>
<dbReference type="PANTHER" id="PTHR24198:SF165">
    <property type="entry name" value="ANKYRIN REPEAT-CONTAINING PROTEIN-RELATED"/>
    <property type="match status" value="1"/>
</dbReference>
<dbReference type="InterPro" id="IPR002110">
    <property type="entry name" value="Ankyrin_rpt"/>
</dbReference>
<keyword evidence="4" id="KW-0732">Signal</keyword>
<evidence type="ECO:0000256" key="3">
    <source>
        <dbReference type="PROSITE-ProRule" id="PRU00023"/>
    </source>
</evidence>
<accession>A0A0G4ITW2</accession>
<dbReference type="PROSITE" id="PS50297">
    <property type="entry name" value="ANK_REP_REGION"/>
    <property type="match status" value="3"/>
</dbReference>
<dbReference type="InterPro" id="IPR036770">
    <property type="entry name" value="Ankyrin_rpt-contain_sf"/>
</dbReference>
<dbReference type="OrthoDB" id="20872at2759"/>
<feature type="repeat" description="ANK" evidence="3">
    <location>
        <begin position="256"/>
        <end position="278"/>
    </location>
</feature>
<name>A0A0G4ITW2_PLABS</name>
<keyword evidence="7" id="KW-1185">Reference proteome</keyword>
<dbReference type="Pfam" id="PF12796">
    <property type="entry name" value="Ank_2"/>
    <property type="match status" value="1"/>
</dbReference>
<dbReference type="Gene3D" id="1.25.40.20">
    <property type="entry name" value="Ankyrin repeat-containing domain"/>
    <property type="match status" value="1"/>
</dbReference>
<evidence type="ECO:0000313" key="8">
    <source>
        <dbReference type="Proteomes" id="UP000290189"/>
    </source>
</evidence>
<reference evidence="5 7" key="1">
    <citation type="submission" date="2015-02" db="EMBL/GenBank/DDBJ databases">
        <authorList>
            <person name="Chooi Y.-H."/>
        </authorList>
    </citation>
    <scope>NUCLEOTIDE SEQUENCE [LARGE SCALE GENOMIC DNA]</scope>
    <source>
        <strain evidence="5">E3</strain>
    </source>
</reference>
<dbReference type="PROSITE" id="PS50088">
    <property type="entry name" value="ANK_REPEAT"/>
    <property type="match status" value="3"/>
</dbReference>
<dbReference type="PANTHER" id="PTHR24198">
    <property type="entry name" value="ANKYRIN REPEAT AND PROTEIN KINASE DOMAIN-CONTAINING PROTEIN"/>
    <property type="match status" value="1"/>
</dbReference>
<sequence>MSTGIRTRFNTRRLCVITVVALFLSGLGEAAPTPVKLISKDGDSIDAVVEAIRNHSQTLTVMLEQRSARNDVVSHTSPIVLENIATPELNAVVTFSKDYAFDEDEAAAKWVRQTFMSMDDGYYALLTAACRLRMPTLGRALLSLKPNWGDIRAMTNTSLPRNSEAFLFMVEHCPIIADLRQHAKTEEQKLIVDRIPYAVVYGESRERDVAIVNEATWDAMFGNVLQWATAKTNVHLVDLLADIQGINANINTGRDYMTTPLHWAVANGNERIVRRLLEIPGIDVTERIVPVGSTPLHVASFWGYNEIVQLLLHAKGVDVNARDCQEKTPLVLAAEKGHLDVVESLLEFRGFDVDVNAKDHQQQTALDRAKEAGHGEVAALLERRCPGAVKRFTGTFKHLWPKLT</sequence>
<gene>
    <name evidence="5" type="ORF">PBRA_006690</name>
    <name evidence="6" type="ORF">PLBR_LOCUS3012</name>
</gene>
<evidence type="ECO:0000256" key="2">
    <source>
        <dbReference type="ARBA" id="ARBA00023043"/>
    </source>
</evidence>
<dbReference type="Proteomes" id="UP000290189">
    <property type="component" value="Unassembled WGS sequence"/>
</dbReference>
<dbReference type="Proteomes" id="UP000039324">
    <property type="component" value="Unassembled WGS sequence"/>
</dbReference>
<protein>
    <submittedName>
        <fullName evidence="5">Uncharacterized protein</fullName>
    </submittedName>
</protein>
<feature type="repeat" description="ANK" evidence="3">
    <location>
        <begin position="325"/>
        <end position="347"/>
    </location>
</feature>
<feature type="chain" id="PRO_5035990749" evidence="4">
    <location>
        <begin position="31"/>
        <end position="404"/>
    </location>
</feature>
<feature type="repeat" description="ANK" evidence="3">
    <location>
        <begin position="291"/>
        <end position="324"/>
    </location>
</feature>
<evidence type="ECO:0000313" key="7">
    <source>
        <dbReference type="Proteomes" id="UP000039324"/>
    </source>
</evidence>
<dbReference type="SMART" id="SM00248">
    <property type="entry name" value="ANK"/>
    <property type="match status" value="4"/>
</dbReference>
<dbReference type="EMBL" id="OVEO01000004">
    <property type="protein sequence ID" value="SPQ95797.1"/>
    <property type="molecule type" value="Genomic_DNA"/>
</dbReference>
<keyword evidence="2 3" id="KW-0040">ANK repeat</keyword>
<evidence type="ECO:0000256" key="4">
    <source>
        <dbReference type="SAM" id="SignalP"/>
    </source>
</evidence>
<reference evidence="6 8" key="2">
    <citation type="submission" date="2018-03" db="EMBL/GenBank/DDBJ databases">
        <authorList>
            <person name="Fogelqvist J."/>
        </authorList>
    </citation>
    <scope>NUCLEOTIDE SEQUENCE [LARGE SCALE GENOMIC DNA]</scope>
</reference>
<proteinExistence type="predicted"/>
<evidence type="ECO:0000313" key="6">
    <source>
        <dbReference type="EMBL" id="SPQ95797.1"/>
    </source>
</evidence>
<evidence type="ECO:0000313" key="5">
    <source>
        <dbReference type="EMBL" id="CEO98576.1"/>
    </source>
</evidence>